<proteinExistence type="predicted"/>
<dbReference type="EMBL" id="JAENGZ010001189">
    <property type="protein sequence ID" value="KAG6949908.1"/>
    <property type="molecule type" value="Genomic_DNA"/>
</dbReference>
<feature type="domain" description="Reverse transcriptase Ty1/copia-type" evidence="1">
    <location>
        <begin position="139"/>
        <end position="215"/>
    </location>
</feature>
<evidence type="ECO:0000313" key="3">
    <source>
        <dbReference type="EMBL" id="KAG6949908.1"/>
    </source>
</evidence>
<keyword evidence="5" id="KW-1185">Reference proteome</keyword>
<evidence type="ECO:0000313" key="4">
    <source>
        <dbReference type="EMBL" id="RAW42697.1"/>
    </source>
</evidence>
<sequence length="241" mass="27100">MFNDIISEYRDIAIPGITCYFSGWRIKRAFADNTNVDITLRSDSVVRRISNQLPSDVPSILFTTIAGMAARAPGSTVTTIAVIHAVGSLKRVTTQKEKMIAKRELLLVDDSDKSLVCTIWGRLAQDIEDLRAGHTVVVNEGFSCEDGHVYVVLKAVYGLRQSGTAWNTELNRWLAEHGYQRSLTESCLYYLFEGDVIMLDLVYFDDIMVATNDEKSKCKLFEDLDDASYWMGGTVEFSRIN</sequence>
<dbReference type="Pfam" id="PF07727">
    <property type="entry name" value="RVT_2"/>
    <property type="match status" value="1"/>
</dbReference>
<gene>
    <name evidence="3" type="ORF">JG687_00014559</name>
    <name evidence="4" type="ORF">PC110_g1126</name>
    <name evidence="2" type="ORF">PC117_g2238</name>
</gene>
<evidence type="ECO:0000313" key="2">
    <source>
        <dbReference type="EMBL" id="KAG2953179.1"/>
    </source>
</evidence>
<dbReference type="SUPFAM" id="SSF56672">
    <property type="entry name" value="DNA/RNA polymerases"/>
    <property type="match status" value="1"/>
</dbReference>
<dbReference type="Proteomes" id="UP000251314">
    <property type="component" value="Unassembled WGS sequence"/>
</dbReference>
<dbReference type="Proteomes" id="UP000736787">
    <property type="component" value="Unassembled WGS sequence"/>
</dbReference>
<dbReference type="VEuPathDB" id="FungiDB:PC110_g1126"/>
<comment type="caution">
    <text evidence="4">The sequence shown here is derived from an EMBL/GenBank/DDBJ whole genome shotgun (WGS) entry which is preliminary data.</text>
</comment>
<dbReference type="SUPFAM" id="SSF50249">
    <property type="entry name" value="Nucleic acid-binding proteins"/>
    <property type="match status" value="1"/>
</dbReference>
<reference evidence="2" key="2">
    <citation type="submission" date="2018-10" db="EMBL/GenBank/DDBJ databases">
        <title>Effector identification in a new, highly contiguous assembly of the strawberry crown rot pathogen Phytophthora cactorum.</title>
        <authorList>
            <person name="Armitage A.D."/>
            <person name="Nellist C.F."/>
            <person name="Bates H."/>
            <person name="Vickerstaff R.J."/>
            <person name="Harrison R.J."/>
        </authorList>
    </citation>
    <scope>NUCLEOTIDE SEQUENCE</scope>
    <source>
        <strain evidence="2">4040</strain>
    </source>
</reference>
<reference evidence="3" key="3">
    <citation type="submission" date="2021-01" db="EMBL/GenBank/DDBJ databases">
        <title>Phytophthora aleatoria, a newly-described species from Pinus radiata is distinct from Phytophthora cactorum isolates based on comparative genomics.</title>
        <authorList>
            <person name="Mcdougal R."/>
            <person name="Panda P."/>
            <person name="Williams N."/>
            <person name="Studholme D.J."/>
        </authorList>
    </citation>
    <scope>NUCLEOTIDE SEQUENCE</scope>
    <source>
        <strain evidence="3">NZFS 3830</strain>
    </source>
</reference>
<dbReference type="AlphaFoldDB" id="A0A329T0G0"/>
<dbReference type="EMBL" id="RCMK01000028">
    <property type="protein sequence ID" value="KAG2953179.1"/>
    <property type="molecule type" value="Genomic_DNA"/>
</dbReference>
<organism evidence="4 5">
    <name type="scientific">Phytophthora cactorum</name>
    <dbReference type="NCBI Taxonomy" id="29920"/>
    <lineage>
        <taxon>Eukaryota</taxon>
        <taxon>Sar</taxon>
        <taxon>Stramenopiles</taxon>
        <taxon>Oomycota</taxon>
        <taxon>Peronosporomycetes</taxon>
        <taxon>Peronosporales</taxon>
        <taxon>Peronosporaceae</taxon>
        <taxon>Phytophthora</taxon>
    </lineage>
</organism>
<evidence type="ECO:0000313" key="5">
    <source>
        <dbReference type="Proteomes" id="UP000251314"/>
    </source>
</evidence>
<name>A0A329T0G0_9STRA</name>
<reference evidence="4 5" key="1">
    <citation type="submission" date="2018-01" db="EMBL/GenBank/DDBJ databases">
        <title>Draft genome of the strawberry crown rot pathogen Phytophthora cactorum.</title>
        <authorList>
            <person name="Armitage A.D."/>
            <person name="Lysoe E."/>
            <person name="Nellist C.F."/>
            <person name="Harrison R.J."/>
            <person name="Brurberg M.B."/>
        </authorList>
    </citation>
    <scope>NUCLEOTIDE SEQUENCE [LARGE SCALE GENOMIC DNA]</scope>
    <source>
        <strain evidence="4 5">10300</strain>
    </source>
</reference>
<dbReference type="Gene3D" id="2.40.50.140">
    <property type="entry name" value="Nucleic acid-binding proteins"/>
    <property type="match status" value="1"/>
</dbReference>
<dbReference type="InterPro" id="IPR013103">
    <property type="entry name" value="RVT_2"/>
</dbReference>
<dbReference type="InterPro" id="IPR043502">
    <property type="entry name" value="DNA/RNA_pol_sf"/>
</dbReference>
<dbReference type="EMBL" id="MJFZ01000012">
    <property type="protein sequence ID" value="RAW42697.1"/>
    <property type="molecule type" value="Genomic_DNA"/>
</dbReference>
<protein>
    <recommendedName>
        <fullName evidence="1">Reverse transcriptase Ty1/copia-type domain-containing protein</fullName>
    </recommendedName>
</protein>
<accession>A0A329T0G0</accession>
<dbReference type="InterPro" id="IPR012340">
    <property type="entry name" value="NA-bd_OB-fold"/>
</dbReference>
<evidence type="ECO:0000259" key="1">
    <source>
        <dbReference type="Pfam" id="PF07727"/>
    </source>
</evidence>
<dbReference type="OrthoDB" id="123528at2759"/>
<dbReference type="GO" id="GO:0003677">
    <property type="term" value="F:DNA binding"/>
    <property type="evidence" value="ECO:0007669"/>
    <property type="project" value="UniProtKB-KW"/>
</dbReference>
<dbReference type="Proteomes" id="UP000688947">
    <property type="component" value="Unassembled WGS sequence"/>
</dbReference>